<feature type="chain" id="PRO_5046268298" description="DUF4360 domain-containing protein" evidence="1">
    <location>
        <begin position="26"/>
        <end position="207"/>
    </location>
</feature>
<proteinExistence type="predicted"/>
<dbReference type="PANTHER" id="PTHR38847">
    <property type="match status" value="1"/>
</dbReference>
<reference evidence="2 3" key="1">
    <citation type="submission" date="2021-03" db="EMBL/GenBank/DDBJ databases">
        <title>Sequencing the genomes of 1000 actinobacteria strains.</title>
        <authorList>
            <person name="Klenk H.-P."/>
        </authorList>
    </citation>
    <scope>NUCLEOTIDE SEQUENCE [LARGE SCALE GENOMIC DNA]</scope>
    <source>
        <strain evidence="2 3">DSM 46670</strain>
    </source>
</reference>
<comment type="caution">
    <text evidence="2">The sequence shown here is derived from an EMBL/GenBank/DDBJ whole genome shotgun (WGS) entry which is preliminary data.</text>
</comment>
<name>A0ABS4TUA3_9PSEU</name>
<keyword evidence="1" id="KW-0732">Signal</keyword>
<keyword evidence="3" id="KW-1185">Reference proteome</keyword>
<protein>
    <recommendedName>
        <fullName evidence="4">DUF4360 domain-containing protein</fullName>
    </recommendedName>
</protein>
<evidence type="ECO:0000313" key="2">
    <source>
        <dbReference type="EMBL" id="MBP2327994.1"/>
    </source>
</evidence>
<dbReference type="EMBL" id="JAGINW010000001">
    <property type="protein sequence ID" value="MBP2327994.1"/>
    <property type="molecule type" value="Genomic_DNA"/>
</dbReference>
<evidence type="ECO:0000256" key="1">
    <source>
        <dbReference type="SAM" id="SignalP"/>
    </source>
</evidence>
<dbReference type="Proteomes" id="UP001519332">
    <property type="component" value="Unassembled WGS sequence"/>
</dbReference>
<dbReference type="Pfam" id="PF14273">
    <property type="entry name" value="DUF4360"/>
    <property type="match status" value="1"/>
</dbReference>
<evidence type="ECO:0000313" key="3">
    <source>
        <dbReference type="Proteomes" id="UP001519332"/>
    </source>
</evidence>
<dbReference type="InterPro" id="IPR025649">
    <property type="entry name" value="DUF4360"/>
</dbReference>
<accession>A0ABS4TUA3</accession>
<dbReference type="RefSeq" id="WP_209645078.1">
    <property type="nucleotide sequence ID" value="NZ_JAGINW010000001.1"/>
</dbReference>
<gene>
    <name evidence="2" type="ORF">JOF56_008379</name>
</gene>
<feature type="signal peptide" evidence="1">
    <location>
        <begin position="1"/>
        <end position="25"/>
    </location>
</feature>
<organism evidence="2 3">
    <name type="scientific">Kibdelosporangium banguiense</name>
    <dbReference type="NCBI Taxonomy" id="1365924"/>
    <lineage>
        <taxon>Bacteria</taxon>
        <taxon>Bacillati</taxon>
        <taxon>Actinomycetota</taxon>
        <taxon>Actinomycetes</taxon>
        <taxon>Pseudonocardiales</taxon>
        <taxon>Pseudonocardiaceae</taxon>
        <taxon>Kibdelosporangium</taxon>
    </lineage>
</organism>
<dbReference type="PANTHER" id="PTHR38847:SF1">
    <property type="entry name" value="PSEUDOURIDINE SYNTHASE RSUA_RLUA-LIKE DOMAIN-CONTAINING PROTEIN"/>
    <property type="match status" value="1"/>
</dbReference>
<sequence length="207" mass="22119">MRQPVGSLIPAIALLLAVAPAPASAETSPPEQPFELKVNTANGSGCRPGTYEVNRLPGNGGFQVVYSDFRASAGKGSSPTDFRKNCQVSVQILVPSGYTYAVLETETVGTADIAPGGNGLLRHSHYYAGAAPRPFVSHPFPSGYADNWQVTDTIDVSAQFWVWCDLAASLNSNVEARVARGTENETTSFLTVKTVTYRFGWRRCAGS</sequence>
<evidence type="ECO:0008006" key="4">
    <source>
        <dbReference type="Google" id="ProtNLM"/>
    </source>
</evidence>